<comment type="subcellular location">
    <subcellularLocation>
        <location evidence="2">Membrane</location>
    </subcellularLocation>
</comment>
<dbReference type="InterPro" id="IPR036097">
    <property type="entry name" value="HisK_dim/P_sf"/>
</dbReference>
<comment type="caution">
    <text evidence="14">The sequence shown here is derived from an EMBL/GenBank/DDBJ whole genome shotgun (WGS) entry which is preliminary data.</text>
</comment>
<dbReference type="FunFam" id="1.10.287.130:FF:000038">
    <property type="entry name" value="Sensory transduction histidine kinase"/>
    <property type="match status" value="1"/>
</dbReference>
<dbReference type="InterPro" id="IPR050736">
    <property type="entry name" value="Sensor_HK_Regulatory"/>
</dbReference>
<feature type="transmembrane region" description="Helical" evidence="12">
    <location>
        <begin position="79"/>
        <end position="101"/>
    </location>
</feature>
<keyword evidence="4" id="KW-0597">Phosphoprotein</keyword>
<dbReference type="PRINTS" id="PR00344">
    <property type="entry name" value="BCTRLSENSOR"/>
</dbReference>
<dbReference type="PROSITE" id="PS50109">
    <property type="entry name" value="HIS_KIN"/>
    <property type="match status" value="1"/>
</dbReference>
<dbReference type="GO" id="GO:0005524">
    <property type="term" value="F:ATP binding"/>
    <property type="evidence" value="ECO:0007669"/>
    <property type="project" value="UniProtKB-KW"/>
</dbReference>
<dbReference type="Pfam" id="PF00512">
    <property type="entry name" value="HisKA"/>
    <property type="match status" value="1"/>
</dbReference>
<dbReference type="GO" id="GO:0016020">
    <property type="term" value="C:membrane"/>
    <property type="evidence" value="ECO:0007669"/>
    <property type="project" value="UniProtKB-SubCell"/>
</dbReference>
<dbReference type="InterPro" id="IPR005467">
    <property type="entry name" value="His_kinase_dom"/>
</dbReference>
<evidence type="ECO:0000256" key="3">
    <source>
        <dbReference type="ARBA" id="ARBA00012438"/>
    </source>
</evidence>
<reference evidence="15" key="1">
    <citation type="submission" date="2018-05" db="EMBL/GenBank/DDBJ databases">
        <authorList>
            <person name="Li X."/>
        </authorList>
    </citation>
    <scope>NUCLEOTIDE SEQUENCE [LARGE SCALE GENOMIC DNA]</scope>
    <source>
        <strain evidence="15">HKS-05</strain>
    </source>
</reference>
<evidence type="ECO:0000259" key="13">
    <source>
        <dbReference type="PROSITE" id="PS50109"/>
    </source>
</evidence>
<feature type="transmembrane region" description="Helical" evidence="12">
    <location>
        <begin position="130"/>
        <end position="150"/>
    </location>
</feature>
<dbReference type="InterPro" id="IPR003594">
    <property type="entry name" value="HATPase_dom"/>
</dbReference>
<dbReference type="Proteomes" id="UP000249842">
    <property type="component" value="Unassembled WGS sequence"/>
</dbReference>
<dbReference type="Pfam" id="PF02518">
    <property type="entry name" value="HATPase_c"/>
    <property type="match status" value="1"/>
</dbReference>
<dbReference type="Gene3D" id="1.10.287.130">
    <property type="match status" value="1"/>
</dbReference>
<dbReference type="EC" id="2.7.13.3" evidence="3"/>
<keyword evidence="5" id="KW-0808">Transferase</keyword>
<keyword evidence="7" id="KW-0418">Kinase</keyword>
<dbReference type="InterPro" id="IPR036890">
    <property type="entry name" value="HATPase_C_sf"/>
</dbReference>
<feature type="region of interest" description="Disordered" evidence="11">
    <location>
        <begin position="453"/>
        <end position="477"/>
    </location>
</feature>
<feature type="domain" description="Histidine kinase" evidence="13">
    <location>
        <begin position="228"/>
        <end position="450"/>
    </location>
</feature>
<sequence length="477" mass="51735">MDRLVDWFIPKELADQREKRQLARMFLISHLCGPFLGNVVPGALYFLDPTPGYPVGVLAASITGFWIFPFLLKATGKYNLLSFISVQNLIFCILWSCFYYGGVTSPTLPWVLTIPLLTFCYLGPSPKLRLLALGQFAINFTAFIAIYNLAPTPLNDTPIEALQGLGIVSTLAALAYVALMALYYRRILDSGAELEVEMRGHLATAAQLRRATAEAERASAAKAEFVASMSHELRTPLNAVIGYSQMLLEDAADEHDEESAADLEKIHRAGHHLLRLVNEVLDLSKIEAGKMELAPEDVAVAEFLSAVVEHQRSKAEAKGVTLALELEDGLGAALWDGQRVRQALGQIVENAVKFTEKGKVTVLAHRNACRPHDEIVVQVRDTGVGIAPEMLPQLFEKFTVAHDASASKYGDTGLGLALSRALTDLMGGEISAQSKVGEGSCFTLTLPVAPSARRKRRARAALGPADDAAQTPELTAA</sequence>
<keyword evidence="10 12" id="KW-0472">Membrane</keyword>
<dbReference type="CDD" id="cd16922">
    <property type="entry name" value="HATPase_EvgS-ArcB-TorS-like"/>
    <property type="match status" value="1"/>
</dbReference>
<dbReference type="CDD" id="cd00082">
    <property type="entry name" value="HisKA"/>
    <property type="match status" value="1"/>
</dbReference>
<evidence type="ECO:0000256" key="2">
    <source>
        <dbReference type="ARBA" id="ARBA00004370"/>
    </source>
</evidence>
<feature type="transmembrane region" description="Helical" evidence="12">
    <location>
        <begin position="162"/>
        <end position="184"/>
    </location>
</feature>
<feature type="transmembrane region" description="Helical" evidence="12">
    <location>
        <begin position="26"/>
        <end position="47"/>
    </location>
</feature>
<dbReference type="InterPro" id="IPR003661">
    <property type="entry name" value="HisK_dim/P_dom"/>
</dbReference>
<proteinExistence type="predicted"/>
<dbReference type="SUPFAM" id="SSF47384">
    <property type="entry name" value="Homodimeric domain of signal transducing histidine kinase"/>
    <property type="match status" value="1"/>
</dbReference>
<keyword evidence="9" id="KW-0902">Two-component regulatory system</keyword>
<accession>A0A328AXR0</accession>
<dbReference type="GO" id="GO:0000155">
    <property type="term" value="F:phosphorelay sensor kinase activity"/>
    <property type="evidence" value="ECO:0007669"/>
    <property type="project" value="InterPro"/>
</dbReference>
<evidence type="ECO:0000256" key="4">
    <source>
        <dbReference type="ARBA" id="ARBA00022553"/>
    </source>
</evidence>
<evidence type="ECO:0000313" key="15">
    <source>
        <dbReference type="Proteomes" id="UP000249842"/>
    </source>
</evidence>
<dbReference type="SUPFAM" id="SSF55874">
    <property type="entry name" value="ATPase domain of HSP90 chaperone/DNA topoisomerase II/histidine kinase"/>
    <property type="match status" value="1"/>
</dbReference>
<evidence type="ECO:0000256" key="1">
    <source>
        <dbReference type="ARBA" id="ARBA00000085"/>
    </source>
</evidence>
<dbReference type="AlphaFoldDB" id="A0A328AXR0"/>
<evidence type="ECO:0000256" key="9">
    <source>
        <dbReference type="ARBA" id="ARBA00023012"/>
    </source>
</evidence>
<keyword evidence="15" id="KW-1185">Reference proteome</keyword>
<evidence type="ECO:0000256" key="8">
    <source>
        <dbReference type="ARBA" id="ARBA00022840"/>
    </source>
</evidence>
<evidence type="ECO:0000256" key="11">
    <source>
        <dbReference type="SAM" id="MobiDB-lite"/>
    </source>
</evidence>
<dbReference type="InterPro" id="IPR004358">
    <property type="entry name" value="Sig_transdc_His_kin-like_C"/>
</dbReference>
<evidence type="ECO:0000256" key="5">
    <source>
        <dbReference type="ARBA" id="ARBA00022679"/>
    </source>
</evidence>
<evidence type="ECO:0000256" key="6">
    <source>
        <dbReference type="ARBA" id="ARBA00022741"/>
    </source>
</evidence>
<dbReference type="Gene3D" id="3.30.565.10">
    <property type="entry name" value="Histidine kinase-like ATPase, C-terminal domain"/>
    <property type="match status" value="1"/>
</dbReference>
<protein>
    <recommendedName>
        <fullName evidence="3">histidine kinase</fullName>
        <ecNumber evidence="3">2.7.13.3</ecNumber>
    </recommendedName>
</protein>
<dbReference type="PANTHER" id="PTHR43711:SF26">
    <property type="entry name" value="SENSOR HISTIDINE KINASE RCSC"/>
    <property type="match status" value="1"/>
</dbReference>
<feature type="compositionally biased region" description="Low complexity" evidence="11">
    <location>
        <begin position="460"/>
        <end position="469"/>
    </location>
</feature>
<evidence type="ECO:0000256" key="10">
    <source>
        <dbReference type="ARBA" id="ARBA00023136"/>
    </source>
</evidence>
<dbReference type="RefSeq" id="WP_111456254.1">
    <property type="nucleotide sequence ID" value="NZ_QFYP01000001.1"/>
</dbReference>
<keyword evidence="12" id="KW-0812">Transmembrane</keyword>
<dbReference type="SMART" id="SM00388">
    <property type="entry name" value="HisKA"/>
    <property type="match status" value="1"/>
</dbReference>
<gene>
    <name evidence="14" type="ORF">DJ021_03660</name>
</gene>
<dbReference type="EMBL" id="QFYP01000001">
    <property type="protein sequence ID" value="RAK58961.1"/>
    <property type="molecule type" value="Genomic_DNA"/>
</dbReference>
<dbReference type="SMART" id="SM00387">
    <property type="entry name" value="HATPase_c"/>
    <property type="match status" value="1"/>
</dbReference>
<comment type="catalytic activity">
    <reaction evidence="1">
        <text>ATP + protein L-histidine = ADP + protein N-phospho-L-histidine.</text>
        <dbReference type="EC" id="2.7.13.3"/>
    </reaction>
</comment>
<feature type="transmembrane region" description="Helical" evidence="12">
    <location>
        <begin position="53"/>
        <end position="72"/>
    </location>
</feature>
<evidence type="ECO:0000256" key="7">
    <source>
        <dbReference type="ARBA" id="ARBA00022777"/>
    </source>
</evidence>
<evidence type="ECO:0000313" key="14">
    <source>
        <dbReference type="EMBL" id="RAK58961.1"/>
    </source>
</evidence>
<organism evidence="14 15">
    <name type="scientific">Phenylobacterium hankyongense</name>
    <dbReference type="NCBI Taxonomy" id="1813876"/>
    <lineage>
        <taxon>Bacteria</taxon>
        <taxon>Pseudomonadati</taxon>
        <taxon>Pseudomonadota</taxon>
        <taxon>Alphaproteobacteria</taxon>
        <taxon>Caulobacterales</taxon>
        <taxon>Caulobacteraceae</taxon>
        <taxon>Phenylobacterium</taxon>
    </lineage>
</organism>
<keyword evidence="12" id="KW-1133">Transmembrane helix</keyword>
<name>A0A328AXR0_9CAUL</name>
<dbReference type="PANTHER" id="PTHR43711">
    <property type="entry name" value="TWO-COMPONENT HISTIDINE KINASE"/>
    <property type="match status" value="1"/>
</dbReference>
<keyword evidence="6" id="KW-0547">Nucleotide-binding</keyword>
<keyword evidence="8" id="KW-0067">ATP-binding</keyword>
<evidence type="ECO:0000256" key="12">
    <source>
        <dbReference type="SAM" id="Phobius"/>
    </source>
</evidence>